<dbReference type="InterPro" id="IPR036942">
    <property type="entry name" value="Beta-barrel_TonB_sf"/>
</dbReference>
<dbReference type="RefSeq" id="WP_140597027.1">
    <property type="nucleotide sequence ID" value="NZ_VFWZ01000009.1"/>
</dbReference>
<evidence type="ECO:0000256" key="1">
    <source>
        <dbReference type="ARBA" id="ARBA00004571"/>
    </source>
</evidence>
<keyword evidence="6 7" id="KW-0998">Cell outer membrane</keyword>
<dbReference type="SUPFAM" id="SSF49464">
    <property type="entry name" value="Carboxypeptidase regulatory domain-like"/>
    <property type="match status" value="1"/>
</dbReference>
<dbReference type="PROSITE" id="PS52016">
    <property type="entry name" value="TONB_DEPENDENT_REC_3"/>
    <property type="match status" value="1"/>
</dbReference>
<evidence type="ECO:0000256" key="4">
    <source>
        <dbReference type="ARBA" id="ARBA00022692"/>
    </source>
</evidence>
<keyword evidence="8" id="KW-0732">Signal</keyword>
<feature type="signal peptide" evidence="8">
    <location>
        <begin position="1"/>
        <end position="21"/>
    </location>
</feature>
<keyword evidence="5 7" id="KW-0472">Membrane</keyword>
<dbReference type="OrthoDB" id="9768177at2"/>
<name>A0A504IV25_9FLAO</name>
<dbReference type="InterPro" id="IPR039426">
    <property type="entry name" value="TonB-dep_rcpt-like"/>
</dbReference>
<dbReference type="SUPFAM" id="SSF56935">
    <property type="entry name" value="Porins"/>
    <property type="match status" value="1"/>
</dbReference>
<dbReference type="InterPro" id="IPR008969">
    <property type="entry name" value="CarboxyPept-like_regulatory"/>
</dbReference>
<keyword evidence="2 7" id="KW-0813">Transport</keyword>
<feature type="domain" description="TonB-dependent receptor plug" evidence="9">
    <location>
        <begin position="115"/>
        <end position="230"/>
    </location>
</feature>
<dbReference type="InterPro" id="IPR012910">
    <property type="entry name" value="Plug_dom"/>
</dbReference>
<dbReference type="Pfam" id="PF13715">
    <property type="entry name" value="CarbopepD_reg_2"/>
    <property type="match status" value="1"/>
</dbReference>
<dbReference type="Pfam" id="PF07715">
    <property type="entry name" value="Plug"/>
    <property type="match status" value="1"/>
</dbReference>
<evidence type="ECO:0000256" key="5">
    <source>
        <dbReference type="ARBA" id="ARBA00023136"/>
    </source>
</evidence>
<keyword evidence="4 7" id="KW-0812">Transmembrane</keyword>
<evidence type="ECO:0000259" key="9">
    <source>
        <dbReference type="Pfam" id="PF07715"/>
    </source>
</evidence>
<dbReference type="Gene3D" id="2.170.130.10">
    <property type="entry name" value="TonB-dependent receptor, plug domain"/>
    <property type="match status" value="1"/>
</dbReference>
<dbReference type="Proteomes" id="UP000315540">
    <property type="component" value="Unassembled WGS sequence"/>
</dbReference>
<dbReference type="Gene3D" id="2.60.40.1120">
    <property type="entry name" value="Carboxypeptidase-like, regulatory domain"/>
    <property type="match status" value="1"/>
</dbReference>
<keyword evidence="3 7" id="KW-1134">Transmembrane beta strand</keyword>
<comment type="caution">
    <text evidence="10">The sequence shown here is derived from an EMBL/GenBank/DDBJ whole genome shotgun (WGS) entry which is preliminary data.</text>
</comment>
<dbReference type="InterPro" id="IPR023997">
    <property type="entry name" value="TonB-dep_OMP_SusC/RagA_CS"/>
</dbReference>
<evidence type="ECO:0000256" key="6">
    <source>
        <dbReference type="ARBA" id="ARBA00023237"/>
    </source>
</evidence>
<dbReference type="InterPro" id="IPR037066">
    <property type="entry name" value="Plug_dom_sf"/>
</dbReference>
<dbReference type="EMBL" id="VFWZ01000009">
    <property type="protein sequence ID" value="TPN82186.1"/>
    <property type="molecule type" value="Genomic_DNA"/>
</dbReference>
<dbReference type="Gene3D" id="2.40.170.20">
    <property type="entry name" value="TonB-dependent receptor, beta-barrel domain"/>
    <property type="match status" value="1"/>
</dbReference>
<evidence type="ECO:0000256" key="3">
    <source>
        <dbReference type="ARBA" id="ARBA00022452"/>
    </source>
</evidence>
<evidence type="ECO:0000256" key="7">
    <source>
        <dbReference type="PROSITE-ProRule" id="PRU01360"/>
    </source>
</evidence>
<dbReference type="InterPro" id="IPR023996">
    <property type="entry name" value="TonB-dep_OMP_SusC/RagA"/>
</dbReference>
<reference evidence="10 11" key="1">
    <citation type="submission" date="2019-06" db="EMBL/GenBank/DDBJ databases">
        <authorList>
            <person name="Meng X."/>
        </authorList>
    </citation>
    <scope>NUCLEOTIDE SEQUENCE [LARGE SCALE GENOMIC DNA]</scope>
    <source>
        <strain evidence="10 11">M625</strain>
    </source>
</reference>
<accession>A0A504IV25</accession>
<dbReference type="NCBIfam" id="TIGR04057">
    <property type="entry name" value="SusC_RagA_signa"/>
    <property type="match status" value="1"/>
</dbReference>
<gene>
    <name evidence="10" type="ORF">FHK87_22440</name>
</gene>
<dbReference type="AlphaFoldDB" id="A0A504IV25"/>
<comment type="similarity">
    <text evidence="7">Belongs to the TonB-dependent receptor family.</text>
</comment>
<dbReference type="GO" id="GO:0009279">
    <property type="term" value="C:cell outer membrane"/>
    <property type="evidence" value="ECO:0007669"/>
    <property type="project" value="UniProtKB-SubCell"/>
</dbReference>
<dbReference type="NCBIfam" id="TIGR04056">
    <property type="entry name" value="OMP_RagA_SusC"/>
    <property type="match status" value="1"/>
</dbReference>
<keyword evidence="10" id="KW-0675">Receptor</keyword>
<keyword evidence="11" id="KW-1185">Reference proteome</keyword>
<proteinExistence type="inferred from homology"/>
<feature type="chain" id="PRO_5021192302" evidence="8">
    <location>
        <begin position="22"/>
        <end position="1004"/>
    </location>
</feature>
<evidence type="ECO:0000313" key="11">
    <source>
        <dbReference type="Proteomes" id="UP000315540"/>
    </source>
</evidence>
<evidence type="ECO:0000256" key="2">
    <source>
        <dbReference type="ARBA" id="ARBA00022448"/>
    </source>
</evidence>
<organism evidence="10 11">
    <name type="scientific">Aquimarina algicola</name>
    <dbReference type="NCBI Taxonomy" id="2589995"/>
    <lineage>
        <taxon>Bacteria</taxon>
        <taxon>Pseudomonadati</taxon>
        <taxon>Bacteroidota</taxon>
        <taxon>Flavobacteriia</taxon>
        <taxon>Flavobacteriales</taxon>
        <taxon>Flavobacteriaceae</taxon>
        <taxon>Aquimarina</taxon>
    </lineage>
</organism>
<evidence type="ECO:0000313" key="10">
    <source>
        <dbReference type="EMBL" id="TPN82186.1"/>
    </source>
</evidence>
<evidence type="ECO:0000256" key="8">
    <source>
        <dbReference type="SAM" id="SignalP"/>
    </source>
</evidence>
<sequence length="1004" mass="110874">MKKFTKSTLFLLWLIPMGFFAQSSIEGTVVDAGNGQPIPGANIIVKGTTNGTSTDFDGRYTLSDVNEGETILFSYVGFVTQEISYTGQPTIDVSLIEDASELEQVVLIGYGTSRKKDLTGSVSLLTSEDLNQGAITTADQLLNGRTAGVRVVTSGGEPDATANIRIRGGSSLSANNSPLIVIDGVPISNNNPAGQQNVLGLVNPNDIESFSILKDASATAIYGSRASNGVIIIKTKAGTSGDAKFEFNSNIQIGELSEKLDVFNSGEFVNFITNNFPDQTNFLGVNGTIYDTDWQDEIYRTSVTTDHNFSARANLFGKIPFRASVGYTNTQGILKESELDRYSGALTFRPTLLDNSLKVTINAKGILSRKQQPDQDAVIGSALASNPTLPVFDPTGDNFFGGFFQTLDPNQSTIITAGPKNPLALLKQRERDEDSDRFIGNIEIDYALPFLPELRGVLNLGMDYSESDILESFDDNAIDAYNNNVDNPLFNGGKSFEESQLRRDQTLEAYLSYAKDFDSFITRIDAQGGYSYQNFFNRGVKFPTQINDEGLRELGDVFAYVNKLNLQSFFGRMNINLKDKYLLTASFRADASSLFPEDNRWGYFPAFAAAWKLSEENFLKDSETINELKLRVGYGVTGQQDITDTAGYFPYTALYRNGNEVVQYQFGDQFFSTYRAEPYNSDLTWEKAKTFNLGLDFDLFNSVVSGTVDYYRTDTEDLLAEIPQSEGSLINEFISNVGSTESEGVEVSLNFQAINKADLSLSFNGNISFNETFVTDLNSVTQVPISDTGIGRGTGSNIGYYAIGERSRNFWLFEQVYDENGNPILDAFVDQNGDNVINADDRIYIPYDPKWTYGFGTLFTFKKIDFSANFRGQIGGNIYNANLLNRGFAEGTIPTDGTGYLNNLLNLNDTNGTYTGFIANPSDNQALSDFFVSDASFLRLDNVTIGYDFSDFFNNEFRLRIYGSVNNAFVITDYDGLDPENFGGIEESPYARPRTYTFGVNVNF</sequence>
<protein>
    <submittedName>
        <fullName evidence="10">TonB-dependent receptor</fullName>
    </submittedName>
</protein>
<comment type="subcellular location">
    <subcellularLocation>
        <location evidence="1 7">Cell outer membrane</location>
        <topology evidence="1 7">Multi-pass membrane protein</topology>
    </subcellularLocation>
</comment>